<comment type="caution">
    <text evidence="3">The sequence shown here is derived from an EMBL/GenBank/DDBJ whole genome shotgun (WGS) entry which is preliminary data.</text>
</comment>
<dbReference type="Gene3D" id="2.160.20.10">
    <property type="entry name" value="Single-stranded right-handed beta-helix, Pectin lyase-like"/>
    <property type="match status" value="2"/>
</dbReference>
<dbReference type="Proteomes" id="UP001155483">
    <property type="component" value="Unassembled WGS sequence"/>
</dbReference>
<dbReference type="SMART" id="SM00710">
    <property type="entry name" value="PbH1"/>
    <property type="match status" value="6"/>
</dbReference>
<sequence>MNKLTIILLIIVSLQANATDYYFSNRGSDATGNGSQAAPYASIEKLNTLNLNPGDRVFFKRGDTFYGSITCGGSGTSGNNIVFSAYGNGAKPIITGFTTLSKTTSGNWTQISTVPNIWETTNPVNNGLSTELRIVTVDGRDMEMGRYPNHTSSWGGYLKYENHDGDSAIIDNELPTTTNWTGARIVIKYASYMIDTAIITQHIASGGGSRLSFDPEKIKKKSGLPNNWGYIICNDPRTLDVHGEWYYDKSTKKLRICLKAGTTPANYTIKVSSIAKTFTATDRSYIVVDDIRFEGANEYGISFQGSKNGSSNTVVQNCDVQYCGLNGLHCGVNTDADYNWLVLRNFIADCHDVSVYARNTRGVTVYGNTIKRNGLLTTMGGVGTQALIGVWCARSNYTLRRNYIDSIGYVGTRWTASDVMIDSNYITNFTLVIDDGGGTYSGNGGSASNRKVLHNVIVNGLGNAEGTNRKDFRSYGIYLDNSSNNVEVAYNIVGNCKDGAFYLHNSKNINVHDNLFYGSSIGQRQVVWICNDLDGDQNMISQLQFKHNTVIARARNEWVMKIFVRPADSAYLGLIDEASGATAGTNLNNGIDSNIYARPFNQDSAAIYAIWGTYVAGSEQKRYYTNAQWEKAFGHDVHTANALRLAAPGVNDDKAFQFHYNFSTQDSIITLDRSLIDFKGSVYAPGKQYKMTPYSGAVFLDSKAAPPPKNNKRYQHSD</sequence>
<evidence type="ECO:0000313" key="4">
    <source>
        <dbReference type="Proteomes" id="UP001155483"/>
    </source>
</evidence>
<protein>
    <submittedName>
        <fullName evidence="3">Right-handed parallel beta-helix repeat-containing protein</fullName>
    </submittedName>
</protein>
<dbReference type="AlphaFoldDB" id="A0A9X2XTU7"/>
<dbReference type="InterPro" id="IPR012334">
    <property type="entry name" value="Pectin_lyas_fold"/>
</dbReference>
<dbReference type="EMBL" id="JAOTIF010000001">
    <property type="protein sequence ID" value="MCU7548252.1"/>
    <property type="molecule type" value="Genomic_DNA"/>
</dbReference>
<reference evidence="3" key="1">
    <citation type="submission" date="2022-09" db="EMBL/GenBank/DDBJ databases">
        <authorList>
            <person name="Yuan C."/>
            <person name="Ke Z."/>
        </authorList>
    </citation>
    <scope>NUCLEOTIDE SEQUENCE</scope>
    <source>
        <strain evidence="3">LB-8</strain>
    </source>
</reference>
<dbReference type="NCBIfam" id="TIGR03804">
    <property type="entry name" value="para_beta_helix"/>
    <property type="match status" value="1"/>
</dbReference>
<evidence type="ECO:0000256" key="1">
    <source>
        <dbReference type="SAM" id="SignalP"/>
    </source>
</evidence>
<dbReference type="SUPFAM" id="SSF51126">
    <property type="entry name" value="Pectin lyase-like"/>
    <property type="match status" value="1"/>
</dbReference>
<evidence type="ECO:0000313" key="3">
    <source>
        <dbReference type="EMBL" id="MCU7548252.1"/>
    </source>
</evidence>
<evidence type="ECO:0000259" key="2">
    <source>
        <dbReference type="Pfam" id="PF13229"/>
    </source>
</evidence>
<reference evidence="3" key="2">
    <citation type="submission" date="2023-04" db="EMBL/GenBank/DDBJ databases">
        <title>Paracnuella aquatica gen. nov., sp. nov., a member of the family Chitinophagaceae isolated from a hot spring.</title>
        <authorList>
            <person name="Wang C."/>
        </authorList>
    </citation>
    <scope>NUCLEOTIDE SEQUENCE</scope>
    <source>
        <strain evidence="3">LB-8</strain>
    </source>
</reference>
<feature type="chain" id="PRO_5040918358" evidence="1">
    <location>
        <begin position="19"/>
        <end position="718"/>
    </location>
</feature>
<accession>A0A9X2XTU7</accession>
<name>A0A9X2XTU7_9BACT</name>
<gene>
    <name evidence="3" type="ORF">OCK74_03960</name>
</gene>
<proteinExistence type="predicted"/>
<dbReference type="InterPro" id="IPR022441">
    <property type="entry name" value="Para_beta_helix_rpt-2"/>
</dbReference>
<feature type="signal peptide" evidence="1">
    <location>
        <begin position="1"/>
        <end position="18"/>
    </location>
</feature>
<dbReference type="InterPro" id="IPR039448">
    <property type="entry name" value="Beta_helix"/>
</dbReference>
<dbReference type="InterPro" id="IPR011050">
    <property type="entry name" value="Pectin_lyase_fold/virulence"/>
</dbReference>
<dbReference type="Pfam" id="PF13229">
    <property type="entry name" value="Beta_helix"/>
    <property type="match status" value="1"/>
</dbReference>
<dbReference type="PANTHER" id="PTHR36453:SF1">
    <property type="entry name" value="RIGHT HANDED BETA HELIX DOMAIN-CONTAINING PROTEIN"/>
    <property type="match status" value="1"/>
</dbReference>
<keyword evidence="1" id="KW-0732">Signal</keyword>
<dbReference type="PANTHER" id="PTHR36453">
    <property type="entry name" value="SECRETED PROTEIN-RELATED"/>
    <property type="match status" value="1"/>
</dbReference>
<keyword evidence="4" id="KW-1185">Reference proteome</keyword>
<feature type="domain" description="Right handed beta helix" evidence="2">
    <location>
        <begin position="282"/>
        <end position="407"/>
    </location>
</feature>
<dbReference type="InterPro" id="IPR006626">
    <property type="entry name" value="PbH1"/>
</dbReference>
<dbReference type="RefSeq" id="WP_279295696.1">
    <property type="nucleotide sequence ID" value="NZ_JAOTIF010000001.1"/>
</dbReference>
<organism evidence="3 4">
    <name type="scientific">Paraflavisolibacter caeni</name>
    <dbReference type="NCBI Taxonomy" id="2982496"/>
    <lineage>
        <taxon>Bacteria</taxon>
        <taxon>Pseudomonadati</taxon>
        <taxon>Bacteroidota</taxon>
        <taxon>Chitinophagia</taxon>
        <taxon>Chitinophagales</taxon>
        <taxon>Chitinophagaceae</taxon>
        <taxon>Paraflavisolibacter</taxon>
    </lineage>
</organism>